<feature type="compositionally biased region" description="Basic and acidic residues" evidence="7">
    <location>
        <begin position="1965"/>
        <end position="1981"/>
    </location>
</feature>
<dbReference type="InterPro" id="IPR000253">
    <property type="entry name" value="FHA_dom"/>
</dbReference>
<reference evidence="9" key="1">
    <citation type="submission" date="2023-12" db="EMBL/GenBank/DDBJ databases">
        <authorList>
            <person name="Brown T."/>
        </authorList>
    </citation>
    <scope>NUCLEOTIDE SEQUENCE</scope>
</reference>
<dbReference type="InterPro" id="IPR008984">
    <property type="entry name" value="SMAD_FHA_dom_sf"/>
</dbReference>
<feature type="region of interest" description="Disordered" evidence="7">
    <location>
        <begin position="1288"/>
        <end position="1502"/>
    </location>
</feature>
<feature type="compositionally biased region" description="Basic and acidic residues" evidence="7">
    <location>
        <begin position="1621"/>
        <end position="1636"/>
    </location>
</feature>
<feature type="compositionally biased region" description="Basic and acidic residues" evidence="7">
    <location>
        <begin position="1009"/>
        <end position="1023"/>
    </location>
</feature>
<feature type="compositionally biased region" description="Low complexity" evidence="7">
    <location>
        <begin position="557"/>
        <end position="566"/>
    </location>
</feature>
<keyword evidence="5" id="KW-0539">Nucleus</keyword>
<feature type="compositionally biased region" description="Polar residues" evidence="7">
    <location>
        <begin position="1639"/>
        <end position="1650"/>
    </location>
</feature>
<feature type="compositionally biased region" description="Basic and acidic residues" evidence="7">
    <location>
        <begin position="1583"/>
        <end position="1605"/>
    </location>
</feature>
<feature type="region of interest" description="Disordered" evidence="7">
    <location>
        <begin position="630"/>
        <end position="658"/>
    </location>
</feature>
<dbReference type="PROSITE" id="PS50006">
    <property type="entry name" value="FHA_DOMAIN"/>
    <property type="match status" value="1"/>
</dbReference>
<dbReference type="CDD" id="cd22673">
    <property type="entry name" value="FHA_Ki67"/>
    <property type="match status" value="1"/>
</dbReference>
<feature type="region of interest" description="Disordered" evidence="7">
    <location>
        <begin position="98"/>
        <end position="611"/>
    </location>
</feature>
<dbReference type="SUPFAM" id="SSF49879">
    <property type="entry name" value="SMAD/FHA domain"/>
    <property type="match status" value="1"/>
</dbReference>
<gene>
    <name evidence="9" type="ORF">MPIPNATIZW_LOCUS4321</name>
</gene>
<dbReference type="Pfam" id="PF08065">
    <property type="entry name" value="KI67R"/>
    <property type="match status" value="7"/>
</dbReference>
<feature type="region of interest" description="Disordered" evidence="7">
    <location>
        <begin position="860"/>
        <end position="944"/>
    </location>
</feature>
<evidence type="ECO:0000256" key="5">
    <source>
        <dbReference type="ARBA" id="ARBA00023242"/>
    </source>
</evidence>
<accession>A0ABN9ZGM0</accession>
<dbReference type="Gene3D" id="2.60.200.20">
    <property type="match status" value="1"/>
</dbReference>
<evidence type="ECO:0000259" key="8">
    <source>
        <dbReference type="PROSITE" id="PS50006"/>
    </source>
</evidence>
<dbReference type="PANTHER" id="PTHR21603">
    <property type="entry name" value="ANTIGEN KI-67-LIKE PROTEIN"/>
    <property type="match status" value="1"/>
</dbReference>
<protein>
    <recommendedName>
        <fullName evidence="8">FHA domain-containing protein</fullName>
    </recommendedName>
</protein>
<feature type="compositionally biased region" description="Basic and acidic residues" evidence="7">
    <location>
        <begin position="98"/>
        <end position="107"/>
    </location>
</feature>
<dbReference type="InterPro" id="IPR012568">
    <property type="entry name" value="KI67R"/>
</dbReference>
<dbReference type="Pfam" id="PF15276">
    <property type="entry name" value="PP1_bind"/>
    <property type="match status" value="1"/>
</dbReference>
<evidence type="ECO:0000256" key="1">
    <source>
        <dbReference type="ARBA" id="ARBA00004123"/>
    </source>
</evidence>
<feature type="compositionally biased region" description="Basic and acidic residues" evidence="7">
    <location>
        <begin position="1397"/>
        <end position="1408"/>
    </location>
</feature>
<feature type="compositionally biased region" description="Polar residues" evidence="7">
    <location>
        <begin position="1055"/>
        <end position="1067"/>
    </location>
</feature>
<feature type="compositionally biased region" description="Basic residues" evidence="7">
    <location>
        <begin position="1490"/>
        <end position="1501"/>
    </location>
</feature>
<comment type="subcellular location">
    <subcellularLocation>
        <location evidence="1">Nucleus</location>
    </subcellularLocation>
</comment>
<sequence length="2046" mass="223130">MGPTGRLVTIKRSGLDGAHFPLSLSTCLFGRGIECDIRIQLPVVSKQHCKIEVRDQKAFLFNFSAANPTQVNGSAIDGPVQLKHGDVITVIDRSFRYENDSHPDGSKSTEFPGQRCEQKSPRRLSRSSFSSNPDGKVQDPSAAHSQVTEEGGSGGPLERREHVGATRTPSRGSEGPATKGPANAGSSEAPGGHHGNAAGPLAGGFGAGSRVTAANWNGGQDPEKDGENESPFRKLYESMKEELDVKPEKEAVPQNRRKSGSRGHGASESESATQPRVSPKARRRSGRSSQAEAERAGEGLAQAPEATPSPSMPPTETPKAKTPVPCSQQNSSQKRRSGDLSVTRGGGPVSVQPREDLGADRAASAPRRLSARQQTPTNGTSAGDLGNTAEKLSSRKRRRSLSPTAGDLSTGTDFPKQAPLSPLPVPTEHKVPGGALGTPRQQGAGSPGLSAVDVSNIGDALSKTEGKPLKRRRVSFGGHLRPELFDENLPPNTPLKRGETPMKRRSLVAHTPPVLKKIIKEQPSEKGEPSEIRSEVATQNSPTNTSPLINDARQRSSKSPASSGSKSPHHTDAPKRGGRRSSSGPARRASVDRSQRGILQTIHSRRRSGASEANLMVSRSWADVVKLSAKQTQTKVMRHGPPRPGPPRLPSKRQRRVNTPKKPLASVHNEFSTGHAASPCTIVIGRAHIEKVSAPARPYRMLNNFMINKKIDFNEDLSGLTEMFKTPAKEKAQTMNLGPTTFSNSEDSLGKKFQVLNSEDKPLLCTPEKFGEKDLNAPDELWDKQSSSSAFTQQYVTVNGNMKTPRLETELPKAASSTNKFRRSVELRNIQVTSAEGGKDDKEVDTVQNILGRCLRKSSVQTQLPEGEMKERERSFGTCNKNNEPRENSEKPITGRRSRRSSELKCTPRAGLTPIQTLQETESKEDLEGSHSFLQNPSCAEQPVGTETKTILMPCKSPAPVSTPTKVNTHIKTPSQRANVEDLSDLRKPTRTPGDIADTQKELAGSAKSMKEFKEAPEQKLDSSENVPGSRRRSRTPRRKAQPIEDLTGFRELFQTPSHIVETVTNDKTTKTPGKSPKPEPVSTPTSTKRRFRSPVGKVDMEEELSALRKPTPRPGETTHSCRAPINDDKDIKAFKETPKQKLDSAGNIIGSRRSRTPIGKVQPIEDLVGFRELFQTPDHTMESLSEDKTSKTPSKSPKPEPLSMPTSTKRRFRTPVGKVDTEDESAEFFKEIPEQKLDSAKYAAGSRRRSRIPRRKVQPIEDLAGFKELFQTPDHILGTVTDDKITKTLCKSPKSEPVSTPTSSKRRSRTPLGNVDVQEALSALRKPTPRPGESTHAHRAPESDDKSAKFFEEILNQELDSAENVTGSRRRSRTPRRKVQPMEDLVGFKELFQTPDHIETVTDDKTTKMPCKSPKSELISTPTSTKRRSRTPLGKVDVQEALSALRKATPRPGETTYSHREPEGDDKGITAFKEAPEQKPDSAENIIGSRRRSRTPKRKVQPIEDLVGFKELFQTPDHILESSADDKTTKIPCKSQNPEPVIMLTGRNRRVKAPRGKVVVEDELPALRRPTRTLGKTTRPHRAPEAADEDTKVLGEIPEEKSDPAENATGSKRRPRTRKEKAQPMEDLAGLKDEPETVVQTTEMPSRSPQPEAVLPARRKRQLRAPPRKADVEEELSAPRTSGKTTRSRREPADVTVFKASPRQEPGPAADTAGSKRQLRSRKGRAQPPEGPARRQPLPRSPGQDEEPDVGAEDKPAKPRRVLWAPDVKPVEGQAGRRDPVTPPGGGGVPLAPKRKREDGSPTRTRGLRTSARAQDPVEEKPAPKRQRTAPQERREPPEPLGAKRRRGAVADSTEDVPGEDLGTKARGRRAPVATSAGKEVSLRSRLPAKTSGAEQTPGVPGTAGAGKTKRSGRKPAPASPEAKGHSPEDGAGSSASGDAVRERRTCPRRGRAPEPSTAGEKAGQTREEAPRKAQEEAEGARPAGLTQRRARTVTVPPAGDTAESQPQPRATRSAKRPAGEARQEDDDTNVKKIRTRSRRGREDV</sequence>
<feature type="compositionally biased region" description="Polar residues" evidence="7">
    <location>
        <begin position="960"/>
        <end position="978"/>
    </location>
</feature>
<feature type="compositionally biased region" description="Basic residues" evidence="7">
    <location>
        <begin position="2033"/>
        <end position="2046"/>
    </location>
</feature>
<feature type="compositionally biased region" description="Polar residues" evidence="7">
    <location>
        <begin position="932"/>
        <end position="944"/>
    </location>
</feature>
<keyword evidence="6" id="KW-0131">Cell cycle</keyword>
<evidence type="ECO:0000256" key="3">
    <source>
        <dbReference type="ARBA" id="ARBA00022553"/>
    </source>
</evidence>
<evidence type="ECO:0000313" key="10">
    <source>
        <dbReference type="Proteomes" id="UP001314169"/>
    </source>
</evidence>
<evidence type="ECO:0000256" key="2">
    <source>
        <dbReference type="ARBA" id="ARBA00022499"/>
    </source>
</evidence>
<feature type="compositionally biased region" description="Low complexity" evidence="7">
    <location>
        <begin position="360"/>
        <end position="372"/>
    </location>
</feature>
<feature type="compositionally biased region" description="Basic and acidic residues" evidence="7">
    <location>
        <begin position="1126"/>
        <end position="1143"/>
    </location>
</feature>
<name>A0ABN9ZGM0_PIPNA</name>
<keyword evidence="2" id="KW-1017">Isopeptide bond</keyword>
<feature type="domain" description="FHA" evidence="8">
    <location>
        <begin position="27"/>
        <end position="76"/>
    </location>
</feature>
<feature type="compositionally biased region" description="Basic and acidic residues" evidence="7">
    <location>
        <begin position="1180"/>
        <end position="1191"/>
    </location>
</feature>
<evidence type="ECO:0000256" key="4">
    <source>
        <dbReference type="ARBA" id="ARBA00022843"/>
    </source>
</evidence>
<keyword evidence="4" id="KW-0832">Ubl conjugation</keyword>
<feature type="compositionally biased region" description="Basic residues" evidence="7">
    <location>
        <begin position="1658"/>
        <end position="1668"/>
    </location>
</feature>
<feature type="compositionally biased region" description="Polar residues" evidence="7">
    <location>
        <begin position="536"/>
        <end position="548"/>
    </location>
</feature>
<evidence type="ECO:0000256" key="6">
    <source>
        <dbReference type="ARBA" id="ARBA00023306"/>
    </source>
</evidence>
<keyword evidence="10" id="KW-1185">Reference proteome</keyword>
<feature type="compositionally biased region" description="Basic and acidic residues" evidence="7">
    <location>
        <begin position="221"/>
        <end position="251"/>
    </location>
</feature>
<feature type="region of interest" description="Disordered" evidence="7">
    <location>
        <begin position="1522"/>
        <end position="1542"/>
    </location>
</feature>
<dbReference type="EMBL" id="OY882871">
    <property type="protein sequence ID" value="CAK6436015.1"/>
    <property type="molecule type" value="Genomic_DNA"/>
</dbReference>
<feature type="compositionally biased region" description="Basic and acidic residues" evidence="7">
    <location>
        <begin position="1334"/>
        <end position="1353"/>
    </location>
</feature>
<dbReference type="Pfam" id="PF00498">
    <property type="entry name" value="FHA"/>
    <property type="match status" value="1"/>
</dbReference>
<organism evidence="9 10">
    <name type="scientific">Pipistrellus nathusii</name>
    <name type="common">Nathusius' pipistrelle</name>
    <dbReference type="NCBI Taxonomy" id="59473"/>
    <lineage>
        <taxon>Eukaryota</taxon>
        <taxon>Metazoa</taxon>
        <taxon>Chordata</taxon>
        <taxon>Craniata</taxon>
        <taxon>Vertebrata</taxon>
        <taxon>Euteleostomi</taxon>
        <taxon>Mammalia</taxon>
        <taxon>Eutheria</taxon>
        <taxon>Laurasiatheria</taxon>
        <taxon>Chiroptera</taxon>
        <taxon>Yangochiroptera</taxon>
        <taxon>Vespertilionidae</taxon>
        <taxon>Pipistrellus</taxon>
    </lineage>
</organism>
<dbReference type="InterPro" id="IPR029334">
    <property type="entry name" value="PP1-bd"/>
</dbReference>
<dbReference type="SMART" id="SM01295">
    <property type="entry name" value="K167R"/>
    <property type="match status" value="7"/>
</dbReference>
<feature type="compositionally biased region" description="Basic residues" evidence="7">
    <location>
        <begin position="1369"/>
        <end position="1380"/>
    </location>
</feature>
<dbReference type="Proteomes" id="UP001314169">
    <property type="component" value="Chromosome 14"/>
</dbReference>
<feature type="region of interest" description="Disordered" evidence="7">
    <location>
        <begin position="957"/>
        <end position="1158"/>
    </location>
</feature>
<feature type="compositionally biased region" description="Basic and acidic residues" evidence="7">
    <location>
        <begin position="1458"/>
        <end position="1483"/>
    </location>
</feature>
<feature type="compositionally biased region" description="Basic and acidic residues" evidence="7">
    <location>
        <begin position="518"/>
        <end position="534"/>
    </location>
</feature>
<feature type="compositionally biased region" description="Basic residues" evidence="7">
    <location>
        <begin position="1030"/>
        <end position="1041"/>
    </location>
</feature>
<dbReference type="SMART" id="SM00240">
    <property type="entry name" value="FHA"/>
    <property type="match status" value="1"/>
</dbReference>
<keyword evidence="3" id="KW-0597">Phosphoprotein</keyword>
<dbReference type="PANTHER" id="PTHR21603:SF17">
    <property type="entry name" value="PROLIFERATION MARKER PROTEIN KI-67"/>
    <property type="match status" value="1"/>
</dbReference>
<proteinExistence type="predicted"/>
<feature type="region of interest" description="Disordered" evidence="7">
    <location>
        <begin position="1565"/>
        <end position="2046"/>
    </location>
</feature>
<evidence type="ECO:0000256" key="7">
    <source>
        <dbReference type="SAM" id="MobiDB-lite"/>
    </source>
</evidence>
<feature type="region of interest" description="Disordered" evidence="7">
    <location>
        <begin position="1174"/>
        <end position="1228"/>
    </location>
</feature>
<evidence type="ECO:0000313" key="9">
    <source>
        <dbReference type="EMBL" id="CAK6436015.1"/>
    </source>
</evidence>